<reference evidence="12" key="1">
    <citation type="journal article" date="2019" name="Int. J. Syst. Evol. Microbiol.">
        <title>The Global Catalogue of Microorganisms (GCM) 10K type strain sequencing project: providing services to taxonomists for standard genome sequencing and annotation.</title>
        <authorList>
            <consortium name="The Broad Institute Genomics Platform"/>
            <consortium name="The Broad Institute Genome Sequencing Center for Infectious Disease"/>
            <person name="Wu L."/>
            <person name="Ma J."/>
        </authorList>
    </citation>
    <scope>NUCLEOTIDE SEQUENCE [LARGE SCALE GENOMIC DNA]</scope>
    <source>
        <strain evidence="12">CCM 7282</strain>
    </source>
</reference>
<evidence type="ECO:0000256" key="5">
    <source>
        <dbReference type="ARBA" id="ARBA00022741"/>
    </source>
</evidence>
<keyword evidence="8" id="KW-0665">Pyrimidine biosynthesis</keyword>
<sequence length="62" mass="6678">MRYQRVLVKISGGALGGNNNENFDHDRLNHIANEILSLIDAGVEVAIVIGGGNIFRGRTAET</sequence>
<evidence type="ECO:0000256" key="2">
    <source>
        <dbReference type="ARBA" id="ARBA00007614"/>
    </source>
</evidence>
<comment type="caution">
    <text evidence="11">The sequence shown here is derived from an EMBL/GenBank/DDBJ whole genome shotgun (WGS) entry which is preliminary data.</text>
</comment>
<dbReference type="Gene3D" id="3.40.1160.10">
    <property type="entry name" value="Acetylglutamate kinase-like"/>
    <property type="match status" value="1"/>
</dbReference>
<comment type="similarity">
    <text evidence="2">Belongs to the UMP kinase family.</text>
</comment>
<keyword evidence="7" id="KW-0067">ATP-binding</keyword>
<dbReference type="InterPro" id="IPR036393">
    <property type="entry name" value="AceGlu_kinase-like_sf"/>
</dbReference>
<evidence type="ECO:0000256" key="8">
    <source>
        <dbReference type="ARBA" id="ARBA00022975"/>
    </source>
</evidence>
<gene>
    <name evidence="11" type="ORF">GCM10007216_00030</name>
</gene>
<evidence type="ECO:0000256" key="6">
    <source>
        <dbReference type="ARBA" id="ARBA00022777"/>
    </source>
</evidence>
<comment type="pathway">
    <text evidence="1">Pyrimidine metabolism; CTP biosynthesis via de novo pathway; UDP from UMP (UMPK route): step 1/1.</text>
</comment>
<keyword evidence="5" id="KW-0547">Nucleotide-binding</keyword>
<keyword evidence="4" id="KW-0808">Transferase</keyword>
<evidence type="ECO:0000313" key="12">
    <source>
        <dbReference type="Proteomes" id="UP000619534"/>
    </source>
</evidence>
<evidence type="ECO:0000256" key="3">
    <source>
        <dbReference type="ARBA" id="ARBA00012899"/>
    </source>
</evidence>
<dbReference type="EMBL" id="BMCJ01000001">
    <property type="protein sequence ID" value="GGC73399.1"/>
    <property type="molecule type" value="Genomic_DNA"/>
</dbReference>
<dbReference type="Pfam" id="PF00696">
    <property type="entry name" value="AA_kinase"/>
    <property type="match status" value="1"/>
</dbReference>
<dbReference type="PANTHER" id="PTHR42833:SF4">
    <property type="entry name" value="URIDYLATE KINASE PUMPKIN, CHLOROPLASTIC"/>
    <property type="match status" value="1"/>
</dbReference>
<name>A0ABQ1NGZ7_9BACI</name>
<keyword evidence="12" id="KW-1185">Reference proteome</keyword>
<feature type="domain" description="Aspartate/glutamate/uridylate kinase" evidence="10">
    <location>
        <begin position="5"/>
        <end position="58"/>
    </location>
</feature>
<evidence type="ECO:0000256" key="4">
    <source>
        <dbReference type="ARBA" id="ARBA00022679"/>
    </source>
</evidence>
<accession>A0ABQ1NGZ7</accession>
<dbReference type="InterPro" id="IPR001048">
    <property type="entry name" value="Asp/Glu/Uridylate_kinase"/>
</dbReference>
<evidence type="ECO:0000256" key="7">
    <source>
        <dbReference type="ARBA" id="ARBA00022840"/>
    </source>
</evidence>
<proteinExistence type="inferred from homology"/>
<protein>
    <recommendedName>
        <fullName evidence="3">UMP kinase</fullName>
        <ecNumber evidence="3">2.7.4.22</ecNumber>
    </recommendedName>
    <alternativeName>
        <fullName evidence="9">Uridine monophosphate kinase</fullName>
    </alternativeName>
</protein>
<dbReference type="SUPFAM" id="SSF53633">
    <property type="entry name" value="Carbamate kinase-like"/>
    <property type="match status" value="1"/>
</dbReference>
<evidence type="ECO:0000259" key="10">
    <source>
        <dbReference type="Pfam" id="PF00696"/>
    </source>
</evidence>
<evidence type="ECO:0000256" key="9">
    <source>
        <dbReference type="ARBA" id="ARBA00032092"/>
    </source>
</evidence>
<evidence type="ECO:0000256" key="1">
    <source>
        <dbReference type="ARBA" id="ARBA00004791"/>
    </source>
</evidence>
<keyword evidence="6" id="KW-0418">Kinase</keyword>
<dbReference type="EC" id="2.7.4.22" evidence="3"/>
<evidence type="ECO:0000313" key="11">
    <source>
        <dbReference type="EMBL" id="GGC73399.1"/>
    </source>
</evidence>
<dbReference type="Proteomes" id="UP000619534">
    <property type="component" value="Unassembled WGS sequence"/>
</dbReference>
<dbReference type="PANTHER" id="PTHR42833">
    <property type="entry name" value="URIDYLATE KINASE"/>
    <property type="match status" value="1"/>
</dbReference>
<organism evidence="11 12">
    <name type="scientific">Thalassobacillus devorans</name>
    <dbReference type="NCBI Taxonomy" id="279813"/>
    <lineage>
        <taxon>Bacteria</taxon>
        <taxon>Bacillati</taxon>
        <taxon>Bacillota</taxon>
        <taxon>Bacilli</taxon>
        <taxon>Bacillales</taxon>
        <taxon>Bacillaceae</taxon>
        <taxon>Thalassobacillus</taxon>
    </lineage>
</organism>